<dbReference type="CDD" id="cd00082">
    <property type="entry name" value="HisKA"/>
    <property type="match status" value="1"/>
</dbReference>
<dbReference type="SMART" id="SM00091">
    <property type="entry name" value="PAS"/>
    <property type="match status" value="1"/>
</dbReference>
<evidence type="ECO:0000256" key="6">
    <source>
        <dbReference type="ARBA" id="ARBA00022777"/>
    </source>
</evidence>
<accession>G7Q6I3</accession>
<dbReference type="PANTHER" id="PTHR45339:SF1">
    <property type="entry name" value="HYBRID SIGNAL TRANSDUCTION HISTIDINE KINASE J"/>
    <property type="match status" value="1"/>
</dbReference>
<comment type="subunit">
    <text evidence="9">At low DSF concentrations, interacts with RpfF.</text>
</comment>
<dbReference type="FunFam" id="1.10.287.130:FF:000002">
    <property type="entry name" value="Two-component osmosensing histidine kinase"/>
    <property type="match status" value="1"/>
</dbReference>
<dbReference type="Gene3D" id="3.30.565.10">
    <property type="entry name" value="Histidine kinase-like ATPase, C-terminal domain"/>
    <property type="match status" value="1"/>
</dbReference>
<feature type="domain" description="PAC" evidence="16">
    <location>
        <begin position="207"/>
        <end position="263"/>
    </location>
</feature>
<feature type="domain" description="Response regulatory" evidence="14">
    <location>
        <begin position="524"/>
        <end position="642"/>
    </location>
</feature>
<organism evidence="17 18">
    <name type="scientific">Solidesulfovibrio carbinoliphilus subsp. oakridgensis</name>
    <dbReference type="NCBI Taxonomy" id="694327"/>
    <lineage>
        <taxon>Bacteria</taxon>
        <taxon>Pseudomonadati</taxon>
        <taxon>Thermodesulfobacteriota</taxon>
        <taxon>Desulfovibrionia</taxon>
        <taxon>Desulfovibrionales</taxon>
        <taxon>Desulfovibrionaceae</taxon>
        <taxon>Solidesulfovibrio</taxon>
    </lineage>
</organism>
<dbReference type="Proteomes" id="UP000004662">
    <property type="component" value="Chromosome"/>
</dbReference>
<feature type="domain" description="PAS" evidence="15">
    <location>
        <begin position="138"/>
        <end position="217"/>
    </location>
</feature>
<evidence type="ECO:0000256" key="1">
    <source>
        <dbReference type="ARBA" id="ARBA00000085"/>
    </source>
</evidence>
<dbReference type="SUPFAM" id="SSF47384">
    <property type="entry name" value="Homodimeric domain of signal transducing histidine kinase"/>
    <property type="match status" value="1"/>
</dbReference>
<dbReference type="PROSITE" id="PS50113">
    <property type="entry name" value="PAC"/>
    <property type="match status" value="1"/>
</dbReference>
<evidence type="ECO:0000256" key="10">
    <source>
        <dbReference type="ARBA" id="ARBA00068150"/>
    </source>
</evidence>
<dbReference type="InterPro" id="IPR001789">
    <property type="entry name" value="Sig_transdc_resp-reg_receiver"/>
</dbReference>
<dbReference type="InterPro" id="IPR003594">
    <property type="entry name" value="HATPase_dom"/>
</dbReference>
<dbReference type="OrthoDB" id="5522912at2"/>
<feature type="modified residue" description="4-aspartylphosphate" evidence="11">
    <location>
        <position position="60"/>
    </location>
</feature>
<evidence type="ECO:0000256" key="12">
    <source>
        <dbReference type="SAM" id="Coils"/>
    </source>
</evidence>
<keyword evidence="4" id="KW-0808">Transferase</keyword>
<dbReference type="HOGENOM" id="CLU_000445_114_15_7"/>
<feature type="domain" description="Response regulatory" evidence="14">
    <location>
        <begin position="8"/>
        <end position="125"/>
    </location>
</feature>
<dbReference type="CDD" id="cd16922">
    <property type="entry name" value="HATPase_EvgS-ArcB-TorS-like"/>
    <property type="match status" value="1"/>
</dbReference>
<dbReference type="SUPFAM" id="SSF52172">
    <property type="entry name" value="CheY-like"/>
    <property type="match status" value="2"/>
</dbReference>
<dbReference type="EC" id="2.7.13.3" evidence="2"/>
<dbReference type="InterPro" id="IPR000014">
    <property type="entry name" value="PAS"/>
</dbReference>
<dbReference type="InterPro" id="IPR004358">
    <property type="entry name" value="Sig_transdc_His_kin-like_C"/>
</dbReference>
<evidence type="ECO:0000256" key="4">
    <source>
        <dbReference type="ARBA" id="ARBA00022679"/>
    </source>
</evidence>
<keyword evidence="8" id="KW-0902">Two-component regulatory system</keyword>
<keyword evidence="5" id="KW-0547">Nucleotide-binding</keyword>
<dbReference type="Pfam" id="PF00512">
    <property type="entry name" value="HisKA"/>
    <property type="match status" value="1"/>
</dbReference>
<dbReference type="NCBIfam" id="TIGR00229">
    <property type="entry name" value="sensory_box"/>
    <property type="match status" value="1"/>
</dbReference>
<dbReference type="GO" id="GO:0005524">
    <property type="term" value="F:ATP binding"/>
    <property type="evidence" value="ECO:0007669"/>
    <property type="project" value="UniProtKB-KW"/>
</dbReference>
<evidence type="ECO:0000256" key="8">
    <source>
        <dbReference type="ARBA" id="ARBA00023012"/>
    </source>
</evidence>
<dbReference type="SUPFAM" id="SSF55785">
    <property type="entry name" value="PYP-like sensor domain (PAS domain)"/>
    <property type="match status" value="1"/>
</dbReference>
<protein>
    <recommendedName>
        <fullName evidence="10">Sensory/regulatory protein RpfC</fullName>
        <ecNumber evidence="2">2.7.13.3</ecNumber>
    </recommendedName>
</protein>
<sequence length="642" mass="70493">MTKEIPIQLLLIEDNPGDVRLLRRMLDSALDTGFQLHAVSRLCDGYAFLQDHAVDAILLDLGLPDSTGLGTFYALQARHHDLPVIVMTGLNDQEVAVRVLRAGGQDYLVKGQIDIHLLARSIRYAIERKRLEQALYRREQESKALVEHAPDIIARFDRAHRLLYVNPVVEAATGVAPADLIGKPLASFGVVEADRPKAEETLRHVFATGEDQVLEGRIGNRGGDRTYEIRFAAEMGADGRVETVLAVARDIAKRKALENEARQAREEAEQANRAKSEFLANMSHEIRTPMNGIMGMIHLARLKSVDPAISEYLDLADKSALHLLGIVNDVLDLSKLEAGKIRLFRKRFSLRKEVEAVVEPFRVAAGKKDLGLAHTVAPDLPDSIVGDAGRLRQVLTNLVGNALKFTPSGRIDLRVERAGESAAGGPQLFRFTVTDTGIGIPAVRFAHIFESFEQAHTSAQALFGGTGLGLTISRQLVELMGGEITVASTEGEGSVFSFTLPLDVAHAVVEEDEAKVGRKGRSLRILVAEDNLVNRVFIRELLETHGHAAFLAGTGREALAMLAKDRFDLVLMDIRMPEMGGDEATRVIRNDPPPGVDPDTPVVALTAYALKSEIDRYMQSGFNAYLTKPIEWETLEKVLAEF</sequence>
<evidence type="ECO:0000256" key="3">
    <source>
        <dbReference type="ARBA" id="ARBA00022553"/>
    </source>
</evidence>
<dbReference type="PANTHER" id="PTHR45339">
    <property type="entry name" value="HYBRID SIGNAL TRANSDUCTION HISTIDINE KINASE J"/>
    <property type="match status" value="1"/>
</dbReference>
<dbReference type="Gene3D" id="1.10.287.130">
    <property type="match status" value="1"/>
</dbReference>
<evidence type="ECO:0000313" key="17">
    <source>
        <dbReference type="EMBL" id="EHJ47596.1"/>
    </source>
</evidence>
<dbReference type="InterPro" id="IPR011006">
    <property type="entry name" value="CheY-like_superfamily"/>
</dbReference>
<dbReference type="PRINTS" id="PR00344">
    <property type="entry name" value="BCTRLSENSOR"/>
</dbReference>
<evidence type="ECO:0000259" key="16">
    <source>
        <dbReference type="PROSITE" id="PS50113"/>
    </source>
</evidence>
<evidence type="ECO:0000256" key="9">
    <source>
        <dbReference type="ARBA" id="ARBA00064003"/>
    </source>
</evidence>
<dbReference type="AlphaFoldDB" id="G7Q6I3"/>
<feature type="domain" description="Histidine kinase" evidence="13">
    <location>
        <begin position="281"/>
        <end position="504"/>
    </location>
</feature>
<evidence type="ECO:0000259" key="13">
    <source>
        <dbReference type="PROSITE" id="PS50109"/>
    </source>
</evidence>
<dbReference type="Pfam" id="PF02518">
    <property type="entry name" value="HATPase_c"/>
    <property type="match status" value="1"/>
</dbReference>
<feature type="modified residue" description="4-aspartylphosphate" evidence="11">
    <location>
        <position position="573"/>
    </location>
</feature>
<keyword evidence="7" id="KW-0067">ATP-binding</keyword>
<dbReference type="Pfam" id="PF08448">
    <property type="entry name" value="PAS_4"/>
    <property type="match status" value="1"/>
</dbReference>
<reference evidence="18" key="1">
    <citation type="journal article" date="2015" name="Genome Announc.">
        <title>High-Quality Draft Genome Sequence of Desulfovibrio carbinoliphilus FW-101-2B, an Organic Acid-Oxidizing Sulfate-Reducing Bacterium Isolated from Uranium(VI)-Contaminated Groundwater.</title>
        <authorList>
            <person name="Ramsay B.D."/>
            <person name="Hwang C."/>
            <person name="Woo H.L."/>
            <person name="Carroll S.L."/>
            <person name="Lucas S."/>
            <person name="Han J."/>
            <person name="Lapidus A.L."/>
            <person name="Cheng J.F."/>
            <person name="Goodwin L.A."/>
            <person name="Pitluck S."/>
            <person name="Peters L."/>
            <person name="Chertkov O."/>
            <person name="Held B."/>
            <person name="Detter J.C."/>
            <person name="Han C.S."/>
            <person name="Tapia R."/>
            <person name="Land M.L."/>
            <person name="Hauser L.J."/>
            <person name="Kyrpides N.C."/>
            <person name="Ivanova N.N."/>
            <person name="Mikhailova N."/>
            <person name="Pagani I."/>
            <person name="Woyke T."/>
            <person name="Arkin A.P."/>
            <person name="Dehal P."/>
            <person name="Chivian D."/>
            <person name="Criddle C.S."/>
            <person name="Wu W."/>
            <person name="Chakraborty R."/>
            <person name="Hazen T.C."/>
            <person name="Fields M.W."/>
        </authorList>
    </citation>
    <scope>NUCLEOTIDE SEQUENCE [LARGE SCALE GENOMIC DNA]</scope>
    <source>
        <strain evidence="18">FW-101-2B</strain>
    </source>
</reference>
<gene>
    <name evidence="17" type="ORF">DFW101_1588</name>
</gene>
<evidence type="ECO:0000256" key="2">
    <source>
        <dbReference type="ARBA" id="ARBA00012438"/>
    </source>
</evidence>
<evidence type="ECO:0000313" key="18">
    <source>
        <dbReference type="Proteomes" id="UP000004662"/>
    </source>
</evidence>
<dbReference type="InterPro" id="IPR036890">
    <property type="entry name" value="HATPase_C_sf"/>
</dbReference>
<dbReference type="FunFam" id="3.30.565.10:FF:000010">
    <property type="entry name" value="Sensor histidine kinase RcsC"/>
    <property type="match status" value="1"/>
</dbReference>
<dbReference type="InterPro" id="IPR013656">
    <property type="entry name" value="PAS_4"/>
</dbReference>
<dbReference type="GO" id="GO:0000155">
    <property type="term" value="F:phosphorelay sensor kinase activity"/>
    <property type="evidence" value="ECO:0007669"/>
    <property type="project" value="InterPro"/>
</dbReference>
<evidence type="ECO:0000259" key="14">
    <source>
        <dbReference type="PROSITE" id="PS50110"/>
    </source>
</evidence>
<dbReference type="InterPro" id="IPR000700">
    <property type="entry name" value="PAS-assoc_C"/>
</dbReference>
<dbReference type="InterPro" id="IPR035965">
    <property type="entry name" value="PAS-like_dom_sf"/>
</dbReference>
<dbReference type="InterPro" id="IPR003661">
    <property type="entry name" value="HisK_dim/P_dom"/>
</dbReference>
<evidence type="ECO:0000256" key="7">
    <source>
        <dbReference type="ARBA" id="ARBA00022840"/>
    </source>
</evidence>
<dbReference type="PROSITE" id="PS50109">
    <property type="entry name" value="HIS_KIN"/>
    <property type="match status" value="1"/>
</dbReference>
<feature type="coiled-coil region" evidence="12">
    <location>
        <begin position="247"/>
        <end position="281"/>
    </location>
</feature>
<evidence type="ECO:0000256" key="5">
    <source>
        <dbReference type="ARBA" id="ARBA00022741"/>
    </source>
</evidence>
<evidence type="ECO:0000256" key="11">
    <source>
        <dbReference type="PROSITE-ProRule" id="PRU00169"/>
    </source>
</evidence>
<name>G7Q6I3_9BACT</name>
<comment type="catalytic activity">
    <reaction evidence="1">
        <text>ATP + protein L-histidine = ADP + protein N-phospho-L-histidine.</text>
        <dbReference type="EC" id="2.7.13.3"/>
    </reaction>
</comment>
<dbReference type="Gene3D" id="3.30.450.20">
    <property type="entry name" value="PAS domain"/>
    <property type="match status" value="1"/>
</dbReference>
<dbReference type="SMART" id="SM00388">
    <property type="entry name" value="HisKA"/>
    <property type="match status" value="1"/>
</dbReference>
<dbReference type="InterPro" id="IPR005467">
    <property type="entry name" value="His_kinase_dom"/>
</dbReference>
<dbReference type="eggNOG" id="COG0642">
    <property type="taxonomic scope" value="Bacteria"/>
</dbReference>
<dbReference type="PROSITE" id="PS50112">
    <property type="entry name" value="PAS"/>
    <property type="match status" value="1"/>
</dbReference>
<dbReference type="PROSITE" id="PS50110">
    <property type="entry name" value="RESPONSE_REGULATORY"/>
    <property type="match status" value="2"/>
</dbReference>
<keyword evidence="3 11" id="KW-0597">Phosphoprotein</keyword>
<dbReference type="EMBL" id="CM001368">
    <property type="protein sequence ID" value="EHJ47596.1"/>
    <property type="molecule type" value="Genomic_DNA"/>
</dbReference>
<dbReference type="CDD" id="cd00130">
    <property type="entry name" value="PAS"/>
    <property type="match status" value="1"/>
</dbReference>
<keyword evidence="18" id="KW-1185">Reference proteome</keyword>
<dbReference type="STRING" id="694327.DFW101_1588"/>
<dbReference type="RefSeq" id="WP_009180991.1">
    <property type="nucleotide sequence ID" value="NZ_CM001368.1"/>
</dbReference>
<evidence type="ECO:0000259" key="15">
    <source>
        <dbReference type="PROSITE" id="PS50112"/>
    </source>
</evidence>
<proteinExistence type="predicted"/>
<dbReference type="CDD" id="cd00156">
    <property type="entry name" value="REC"/>
    <property type="match status" value="1"/>
</dbReference>
<keyword evidence="6 17" id="KW-0418">Kinase</keyword>
<dbReference type="SUPFAM" id="SSF55874">
    <property type="entry name" value="ATPase domain of HSP90 chaperone/DNA topoisomerase II/histidine kinase"/>
    <property type="match status" value="1"/>
</dbReference>
<dbReference type="Gene3D" id="3.40.50.2300">
    <property type="match status" value="2"/>
</dbReference>
<dbReference type="InterPro" id="IPR036097">
    <property type="entry name" value="HisK_dim/P_sf"/>
</dbReference>
<dbReference type="SMART" id="SM00448">
    <property type="entry name" value="REC"/>
    <property type="match status" value="2"/>
</dbReference>
<dbReference type="Pfam" id="PF00072">
    <property type="entry name" value="Response_reg"/>
    <property type="match status" value="2"/>
</dbReference>
<dbReference type="CDD" id="cd17546">
    <property type="entry name" value="REC_hyHK_CKI1_RcsC-like"/>
    <property type="match status" value="1"/>
</dbReference>
<keyword evidence="12" id="KW-0175">Coiled coil</keyword>
<dbReference type="SMART" id="SM00387">
    <property type="entry name" value="HATPase_c"/>
    <property type="match status" value="1"/>
</dbReference>